<dbReference type="Proteomes" id="UP000076603">
    <property type="component" value="Unassembled WGS sequence"/>
</dbReference>
<evidence type="ECO:0000313" key="3">
    <source>
        <dbReference type="EMBL" id="KZL90540.1"/>
    </source>
</evidence>
<dbReference type="Pfam" id="PF00395">
    <property type="entry name" value="SLH"/>
    <property type="match status" value="1"/>
</dbReference>
<dbReference type="InterPro" id="IPR001119">
    <property type="entry name" value="SLH_dom"/>
</dbReference>
<accession>A0A162RY89</accession>
<dbReference type="EMBL" id="LWAE01000005">
    <property type="protein sequence ID" value="KZL90540.1"/>
    <property type="molecule type" value="Genomic_DNA"/>
</dbReference>
<dbReference type="PATRIC" id="fig|1121326.3.peg.4374"/>
<keyword evidence="4" id="KW-1185">Reference proteome</keyword>
<dbReference type="PROSITE" id="PS51272">
    <property type="entry name" value="SLH"/>
    <property type="match status" value="1"/>
</dbReference>
<dbReference type="OrthoDB" id="2473368at2"/>
<comment type="caution">
    <text evidence="3">The sequence shown here is derived from an EMBL/GenBank/DDBJ whole genome shotgun (WGS) entry which is preliminary data.</text>
</comment>
<keyword evidence="1" id="KW-0677">Repeat</keyword>
<evidence type="ECO:0000256" key="1">
    <source>
        <dbReference type="ARBA" id="ARBA00022737"/>
    </source>
</evidence>
<organism evidence="3 4">
    <name type="scientific">Clostridium magnum DSM 2767</name>
    <dbReference type="NCBI Taxonomy" id="1121326"/>
    <lineage>
        <taxon>Bacteria</taxon>
        <taxon>Bacillati</taxon>
        <taxon>Bacillota</taxon>
        <taxon>Clostridia</taxon>
        <taxon>Eubacteriales</taxon>
        <taxon>Clostridiaceae</taxon>
        <taxon>Clostridium</taxon>
    </lineage>
</organism>
<gene>
    <name evidence="3" type="ORF">CLMAG_43120</name>
</gene>
<sequence length="761" mass="85072">MKSKKIIILTVITAIITYSKPIIVRAATNSANTLSSTYAVNSTQSAAKISKDRAKQIAKDAFKNYFDITINDSTSNLRIDSRSSDFSGQGANGYWSISFNIDNGSNQSNGFILIDQITGRIINLSSYTYNIQDSGIKPVSNITEDEAKATAEAFLLKIAPEEFKTSKFLKDNQAKAINNQNFNFFYNRLDNNIPVYGDHISVGVDGLTGKVTSYSIQWTDNLNLPSKDGIIDEKKGADLVGENTKMSLFYIPSSDTLNPQIEKETKLVYSNNSDDSNTIDAKTGEVLNIDKLTGKKVKSKDITAEQKEEIYKNYKAAGKSEKTLSNDEAEEIAKEKLKLLYNKDFTIVSSGYGTRSSGINGNIVRTLDFSFNINNSSDDNNNHQICINSSNGEVVDIYTFNRFSNDNEEKFEPKLTSEQAYDKAIQIISKLYPEKIKEIKTEQKIIDFSNITSTSYPQSNIGFNFQRIVNGIPYKNDGVNLNFSAKTGELLNLNCNWEHSVSAPATSNIISSDNAKKAFLSNNIPELMYMLISKDIDSKNSEKETKLVYSINNSYYFNSTYIDAFSGKLLNYYGQEIDDNLNDFQSAIKGSTVEKEATILASNGILDTKDFKLEGNITKLQFIKMLTNVKNLDRYYGNTDTMDLKISTTIAKDSADYKYLQLAVNAGIIDNSGEFKPSDLVTREEASIYLVKLLHYDKIGKLKDAFNFQPTDKSFISSDYVGYVSLAKTLDLIDVDSNNNIRPKDNITMKEVIKAIYNTLQ</sequence>
<dbReference type="RefSeq" id="WP_066626807.1">
    <property type="nucleotide sequence ID" value="NZ_FQXL01000011.1"/>
</dbReference>
<evidence type="ECO:0000259" key="2">
    <source>
        <dbReference type="PROSITE" id="PS51272"/>
    </source>
</evidence>
<dbReference type="Pfam" id="PF16244">
    <property type="entry name" value="DUF4901"/>
    <property type="match status" value="2"/>
</dbReference>
<dbReference type="STRING" id="1121326.CLMAG_43120"/>
<feature type="domain" description="SLH" evidence="2">
    <location>
        <begin position="643"/>
        <end position="704"/>
    </location>
</feature>
<dbReference type="AlphaFoldDB" id="A0A162RY89"/>
<evidence type="ECO:0000313" key="4">
    <source>
        <dbReference type="Proteomes" id="UP000076603"/>
    </source>
</evidence>
<protein>
    <submittedName>
        <fullName evidence="3">Peptidase propeptide and YPEB domain protein</fullName>
    </submittedName>
</protein>
<dbReference type="InterPro" id="IPR032599">
    <property type="entry name" value="YcdB/YcdC_rep_domain"/>
</dbReference>
<name>A0A162RY89_9CLOT</name>
<reference evidence="3 4" key="1">
    <citation type="submission" date="2016-04" db="EMBL/GenBank/DDBJ databases">
        <title>Genome sequence of Clostridium magnum DSM 2767.</title>
        <authorList>
            <person name="Poehlein A."/>
            <person name="Uhlig R."/>
            <person name="Fischer R."/>
            <person name="Bahl H."/>
            <person name="Daniel R."/>
        </authorList>
    </citation>
    <scope>NUCLEOTIDE SEQUENCE [LARGE SCALE GENOMIC DNA]</scope>
    <source>
        <strain evidence="3 4">DSM 2767</strain>
    </source>
</reference>
<proteinExistence type="predicted"/>